<comment type="caution">
    <text evidence="8">The sequence shown here is derived from an EMBL/GenBank/DDBJ whole genome shotgun (WGS) entry which is preliminary data.</text>
</comment>
<keyword evidence="3" id="KW-0731">Sigma factor</keyword>
<dbReference type="AlphaFoldDB" id="A0A939G579"/>
<dbReference type="Proteomes" id="UP000664795">
    <property type="component" value="Unassembled WGS sequence"/>
</dbReference>
<dbReference type="GO" id="GO:0003677">
    <property type="term" value="F:DNA binding"/>
    <property type="evidence" value="ECO:0007669"/>
    <property type="project" value="UniProtKB-KW"/>
</dbReference>
<keyword evidence="4" id="KW-0238">DNA-binding</keyword>
<dbReference type="GO" id="GO:0006352">
    <property type="term" value="P:DNA-templated transcription initiation"/>
    <property type="evidence" value="ECO:0007669"/>
    <property type="project" value="InterPro"/>
</dbReference>
<dbReference type="RefSeq" id="WP_207336307.1">
    <property type="nucleotide sequence ID" value="NZ_JAFMYU010000011.1"/>
</dbReference>
<keyword evidence="2" id="KW-0805">Transcription regulation</keyword>
<evidence type="ECO:0000256" key="1">
    <source>
        <dbReference type="ARBA" id="ARBA00010641"/>
    </source>
</evidence>
<dbReference type="InterPro" id="IPR039425">
    <property type="entry name" value="RNA_pol_sigma-70-like"/>
</dbReference>
<evidence type="ECO:0000313" key="8">
    <source>
        <dbReference type="EMBL" id="MBO0932344.1"/>
    </source>
</evidence>
<evidence type="ECO:0000256" key="3">
    <source>
        <dbReference type="ARBA" id="ARBA00023082"/>
    </source>
</evidence>
<keyword evidence="5" id="KW-0804">Transcription</keyword>
<evidence type="ECO:0000313" key="9">
    <source>
        <dbReference type="Proteomes" id="UP000664795"/>
    </source>
</evidence>
<evidence type="ECO:0000259" key="6">
    <source>
        <dbReference type="Pfam" id="PF04542"/>
    </source>
</evidence>
<feature type="domain" description="RNA polymerase sigma-70 region 4" evidence="7">
    <location>
        <begin position="140"/>
        <end position="185"/>
    </location>
</feature>
<protein>
    <submittedName>
        <fullName evidence="8">RNA polymerase sigma factor</fullName>
    </submittedName>
</protein>
<evidence type="ECO:0000256" key="2">
    <source>
        <dbReference type="ARBA" id="ARBA00023015"/>
    </source>
</evidence>
<comment type="similarity">
    <text evidence="1">Belongs to the sigma-70 factor family. ECF subfamily.</text>
</comment>
<organism evidence="8 9">
    <name type="scientific">Fibrella aquatilis</name>
    <dbReference type="NCBI Taxonomy" id="2817059"/>
    <lineage>
        <taxon>Bacteria</taxon>
        <taxon>Pseudomonadati</taxon>
        <taxon>Bacteroidota</taxon>
        <taxon>Cytophagia</taxon>
        <taxon>Cytophagales</taxon>
        <taxon>Spirosomataceae</taxon>
        <taxon>Fibrella</taxon>
    </lineage>
</organism>
<dbReference type="SUPFAM" id="SSF88659">
    <property type="entry name" value="Sigma3 and sigma4 domains of RNA polymerase sigma factors"/>
    <property type="match status" value="1"/>
</dbReference>
<proteinExistence type="inferred from homology"/>
<dbReference type="InterPro" id="IPR007627">
    <property type="entry name" value="RNA_pol_sigma70_r2"/>
</dbReference>
<reference evidence="8 9" key="1">
    <citation type="submission" date="2021-03" db="EMBL/GenBank/DDBJ databases">
        <title>Fibrella sp. HMF5036 genome sequencing and assembly.</title>
        <authorList>
            <person name="Kang H."/>
            <person name="Kim H."/>
            <person name="Bae S."/>
            <person name="Joh K."/>
        </authorList>
    </citation>
    <scope>NUCLEOTIDE SEQUENCE [LARGE SCALE GENOMIC DNA]</scope>
    <source>
        <strain evidence="8 9">HMF5036</strain>
    </source>
</reference>
<dbReference type="Gene3D" id="1.10.1740.10">
    <property type="match status" value="1"/>
</dbReference>
<evidence type="ECO:0000256" key="4">
    <source>
        <dbReference type="ARBA" id="ARBA00023125"/>
    </source>
</evidence>
<dbReference type="EMBL" id="JAFMYU010000011">
    <property type="protein sequence ID" value="MBO0932344.1"/>
    <property type="molecule type" value="Genomic_DNA"/>
</dbReference>
<dbReference type="InterPro" id="IPR013324">
    <property type="entry name" value="RNA_pol_sigma_r3/r4-like"/>
</dbReference>
<feature type="domain" description="RNA polymerase sigma-70 region 2" evidence="6">
    <location>
        <begin position="29"/>
        <end position="95"/>
    </location>
</feature>
<dbReference type="PANTHER" id="PTHR43133:SF62">
    <property type="entry name" value="RNA POLYMERASE SIGMA FACTOR SIGZ"/>
    <property type="match status" value="1"/>
</dbReference>
<name>A0A939G579_9BACT</name>
<sequence>MNFRSAPIDGEVQLVSRLRQRDEYAFRWLYQHYAAALLRAVSKRITHHEQARDVLQDVFVKIWQHIDRYDAGKGRLYTWMLNVAQRTAIDALRTSSTQKQMGNYQHVTLNDDTTHVVDQLRWVLPRNPDHIDLRQQVNRLHPVHVELLELIYFNGYTQREAADQLTIPIGTVKTRLRTALHQLKQAF</sequence>
<dbReference type="SUPFAM" id="SSF88946">
    <property type="entry name" value="Sigma2 domain of RNA polymerase sigma factors"/>
    <property type="match status" value="1"/>
</dbReference>
<gene>
    <name evidence="8" type="ORF">J2I48_15135</name>
</gene>
<dbReference type="Pfam" id="PF04545">
    <property type="entry name" value="Sigma70_r4"/>
    <property type="match status" value="1"/>
</dbReference>
<dbReference type="InterPro" id="IPR014284">
    <property type="entry name" value="RNA_pol_sigma-70_dom"/>
</dbReference>
<dbReference type="CDD" id="cd06171">
    <property type="entry name" value="Sigma70_r4"/>
    <property type="match status" value="1"/>
</dbReference>
<dbReference type="NCBIfam" id="TIGR02937">
    <property type="entry name" value="sigma70-ECF"/>
    <property type="match status" value="1"/>
</dbReference>
<accession>A0A939G579</accession>
<dbReference type="Pfam" id="PF04542">
    <property type="entry name" value="Sigma70_r2"/>
    <property type="match status" value="1"/>
</dbReference>
<evidence type="ECO:0000256" key="5">
    <source>
        <dbReference type="ARBA" id="ARBA00023163"/>
    </source>
</evidence>
<dbReference type="GO" id="GO:0016987">
    <property type="term" value="F:sigma factor activity"/>
    <property type="evidence" value="ECO:0007669"/>
    <property type="project" value="UniProtKB-KW"/>
</dbReference>
<dbReference type="InterPro" id="IPR007630">
    <property type="entry name" value="RNA_pol_sigma70_r4"/>
</dbReference>
<dbReference type="PANTHER" id="PTHR43133">
    <property type="entry name" value="RNA POLYMERASE ECF-TYPE SIGMA FACTO"/>
    <property type="match status" value="1"/>
</dbReference>
<keyword evidence="9" id="KW-1185">Reference proteome</keyword>
<evidence type="ECO:0000259" key="7">
    <source>
        <dbReference type="Pfam" id="PF04545"/>
    </source>
</evidence>
<dbReference type="InterPro" id="IPR013325">
    <property type="entry name" value="RNA_pol_sigma_r2"/>
</dbReference>
<dbReference type="InterPro" id="IPR036388">
    <property type="entry name" value="WH-like_DNA-bd_sf"/>
</dbReference>
<dbReference type="Gene3D" id="1.10.10.10">
    <property type="entry name" value="Winged helix-like DNA-binding domain superfamily/Winged helix DNA-binding domain"/>
    <property type="match status" value="1"/>
</dbReference>